<feature type="transmembrane region" description="Helical" evidence="1">
    <location>
        <begin position="50"/>
        <end position="71"/>
    </location>
</feature>
<evidence type="ECO:0000313" key="2">
    <source>
        <dbReference type="EMBL" id="WDE96825.1"/>
    </source>
</evidence>
<sequence>MNCGTCGRPVSLKDGSCYYCRDIPQAAESDLKLMLLEMERKEEKEKSGNGIYLATRALSFFLGLALAIIAITNVFETKFLLFICALVFIFNAWVLENGYMKSTVFCIFVSGVTSIYTLSLGVDFLRGDKQNFSIAFFAVFISILTAMPAILMIFHTEMEKRRK</sequence>
<feature type="transmembrane region" description="Helical" evidence="1">
    <location>
        <begin position="77"/>
        <end position="95"/>
    </location>
</feature>
<dbReference type="EMBL" id="CP117811">
    <property type="protein sequence ID" value="WDE96825.1"/>
    <property type="molecule type" value="Genomic_DNA"/>
</dbReference>
<gene>
    <name evidence="2" type="ORF">PQO03_02470</name>
</gene>
<dbReference type="Proteomes" id="UP001214250">
    <property type="component" value="Chromosome 1"/>
</dbReference>
<organism evidence="2 3">
    <name type="scientific">Lentisphaera profundi</name>
    <dbReference type="NCBI Taxonomy" id="1658616"/>
    <lineage>
        <taxon>Bacteria</taxon>
        <taxon>Pseudomonadati</taxon>
        <taxon>Lentisphaerota</taxon>
        <taxon>Lentisphaeria</taxon>
        <taxon>Lentisphaerales</taxon>
        <taxon>Lentisphaeraceae</taxon>
        <taxon>Lentisphaera</taxon>
    </lineage>
</organism>
<feature type="transmembrane region" description="Helical" evidence="1">
    <location>
        <begin position="134"/>
        <end position="154"/>
    </location>
</feature>
<keyword evidence="1" id="KW-0472">Membrane</keyword>
<proteinExistence type="predicted"/>
<keyword evidence="3" id="KW-1185">Reference proteome</keyword>
<accession>A0ABY7VRK2</accession>
<keyword evidence="1" id="KW-0812">Transmembrane</keyword>
<evidence type="ECO:0000313" key="3">
    <source>
        <dbReference type="Proteomes" id="UP001214250"/>
    </source>
</evidence>
<reference evidence="2 3" key="1">
    <citation type="submission" date="2023-02" db="EMBL/GenBank/DDBJ databases">
        <title>Genome sequence of Lentisphaera profundi SAORIC-696.</title>
        <authorList>
            <person name="Kim e."/>
            <person name="Cho J.-C."/>
            <person name="Choi A."/>
            <person name="Kang I."/>
        </authorList>
    </citation>
    <scope>NUCLEOTIDE SEQUENCE [LARGE SCALE GENOMIC DNA]</scope>
    <source>
        <strain evidence="2 3">SAORIC-696</strain>
    </source>
</reference>
<dbReference type="RefSeq" id="WP_274150890.1">
    <property type="nucleotide sequence ID" value="NZ_CP117811.1"/>
</dbReference>
<evidence type="ECO:0000256" key="1">
    <source>
        <dbReference type="SAM" id="Phobius"/>
    </source>
</evidence>
<evidence type="ECO:0008006" key="4">
    <source>
        <dbReference type="Google" id="ProtNLM"/>
    </source>
</evidence>
<name>A0ABY7VRK2_9BACT</name>
<feature type="transmembrane region" description="Helical" evidence="1">
    <location>
        <begin position="102"/>
        <end position="122"/>
    </location>
</feature>
<protein>
    <recommendedName>
        <fullName evidence="4">Zinc ribbon domain-containing protein</fullName>
    </recommendedName>
</protein>
<keyword evidence="1" id="KW-1133">Transmembrane helix</keyword>